<accession>A0A392SK57</accession>
<evidence type="ECO:0000313" key="1">
    <source>
        <dbReference type="EMBL" id="MCI48827.1"/>
    </source>
</evidence>
<sequence>MQLMILHVPTAELADPFTKPLSPICILASVRNKLKVSAFEQPPQVFVPVYGG</sequence>
<keyword evidence="2" id="KW-1185">Reference proteome</keyword>
<dbReference type="AlphaFoldDB" id="A0A392SK57"/>
<protein>
    <submittedName>
        <fullName evidence="1">Uncharacterized protein</fullName>
    </submittedName>
</protein>
<dbReference type="EMBL" id="LXQA010392013">
    <property type="protein sequence ID" value="MCI48827.1"/>
    <property type="molecule type" value="Genomic_DNA"/>
</dbReference>
<reference evidence="1 2" key="1">
    <citation type="journal article" date="2018" name="Front. Plant Sci.">
        <title>Red Clover (Trifolium pratense) and Zigzag Clover (T. medium) - A Picture of Genomic Similarities and Differences.</title>
        <authorList>
            <person name="Dluhosova J."/>
            <person name="Istvanek J."/>
            <person name="Nedelnik J."/>
            <person name="Repkova J."/>
        </authorList>
    </citation>
    <scope>NUCLEOTIDE SEQUENCE [LARGE SCALE GENOMIC DNA]</scope>
    <source>
        <strain evidence="2">cv. 10/8</strain>
        <tissue evidence="1">Leaf</tissue>
    </source>
</reference>
<name>A0A392SK57_9FABA</name>
<dbReference type="Proteomes" id="UP000265520">
    <property type="component" value="Unassembled WGS sequence"/>
</dbReference>
<evidence type="ECO:0000313" key="2">
    <source>
        <dbReference type="Proteomes" id="UP000265520"/>
    </source>
</evidence>
<feature type="non-terminal residue" evidence="1">
    <location>
        <position position="52"/>
    </location>
</feature>
<proteinExistence type="predicted"/>
<comment type="caution">
    <text evidence="1">The sequence shown here is derived from an EMBL/GenBank/DDBJ whole genome shotgun (WGS) entry which is preliminary data.</text>
</comment>
<organism evidence="1 2">
    <name type="scientific">Trifolium medium</name>
    <dbReference type="NCBI Taxonomy" id="97028"/>
    <lineage>
        <taxon>Eukaryota</taxon>
        <taxon>Viridiplantae</taxon>
        <taxon>Streptophyta</taxon>
        <taxon>Embryophyta</taxon>
        <taxon>Tracheophyta</taxon>
        <taxon>Spermatophyta</taxon>
        <taxon>Magnoliopsida</taxon>
        <taxon>eudicotyledons</taxon>
        <taxon>Gunneridae</taxon>
        <taxon>Pentapetalae</taxon>
        <taxon>rosids</taxon>
        <taxon>fabids</taxon>
        <taxon>Fabales</taxon>
        <taxon>Fabaceae</taxon>
        <taxon>Papilionoideae</taxon>
        <taxon>50 kb inversion clade</taxon>
        <taxon>NPAAA clade</taxon>
        <taxon>Hologalegina</taxon>
        <taxon>IRL clade</taxon>
        <taxon>Trifolieae</taxon>
        <taxon>Trifolium</taxon>
    </lineage>
</organism>